<feature type="region of interest" description="Disordered" evidence="4">
    <location>
        <begin position="1"/>
        <end position="44"/>
    </location>
</feature>
<dbReference type="Gene3D" id="1.20.1280.50">
    <property type="match status" value="1"/>
</dbReference>
<dbReference type="InterPro" id="IPR015943">
    <property type="entry name" value="WD40/YVTN_repeat-like_dom_sf"/>
</dbReference>
<keyword evidence="7" id="KW-1185">Reference proteome</keyword>
<dbReference type="InterPro" id="IPR036322">
    <property type="entry name" value="WD40_repeat_dom_sf"/>
</dbReference>
<sequence>MPLPMTAKRAGKSPMVETARPSSSRRERNIGSKDSRGHSQHDIMPLDVDTLDKDMNRLSLQESEELVYNLLLSLPRNRLASLQRRILPLLQFDLVASLPTEIALQIFALLPAEGLHACSRVSRQWRALSCDQTHWKDLCQQRGWTWRTPAIDEVSVDEYVQEDDEGMGAEEGEEGASTNEDTANAGETSTAIEHNEIEFDSGYASFSAADIAPASAAHAPSSPAYIGRAFSDFLHCAPPPMLQPSPSSSPHLSPTPDYRLLHYTLTKLSKRFRTGSYRRTTLQGPQGHSNTIYCLQLYTYPATSSSCSRQVLFTGSRDRTVREWDLATGAVVRVIGGVHTSSVLALCVRDVDADGQPVGYLATAGSDCRVALYNLVENRCVGEIQDHEDSVLCVRFDEQRLVTCSKDHTVRTYAFPTLRPQHVLVEHRAAVNAVALCGNLIVSGSGDRSVRLWDADTGQLLRTFENHHHRGIASIDFKLPYVLSGSSDKHLRLFDILNASGWSTCPPETVGAPLASTTTPATPPAATSPDSARQAACPTCGATIALRGEQHGDLVRSVALGSEFVISGSYDLTIKVWDRATGTLVADLTGGHTGRIFCIAFDHTKIVSCGEDQRICIWDFSHGIDTSFIQI</sequence>
<dbReference type="STRING" id="97359.A0A550C613"/>
<gene>
    <name evidence="6" type="ORF">BD626DRAFT_505893</name>
</gene>
<dbReference type="PROSITE" id="PS50082">
    <property type="entry name" value="WD_REPEATS_2"/>
    <property type="match status" value="4"/>
</dbReference>
<reference evidence="6 7" key="1">
    <citation type="journal article" date="2019" name="New Phytol.">
        <title>Comparative genomics reveals unique wood-decay strategies and fruiting body development in the Schizophyllaceae.</title>
        <authorList>
            <person name="Almasi E."/>
            <person name="Sahu N."/>
            <person name="Krizsan K."/>
            <person name="Balint B."/>
            <person name="Kovacs G.M."/>
            <person name="Kiss B."/>
            <person name="Cseklye J."/>
            <person name="Drula E."/>
            <person name="Henrissat B."/>
            <person name="Nagy I."/>
            <person name="Chovatia M."/>
            <person name="Adam C."/>
            <person name="LaButti K."/>
            <person name="Lipzen A."/>
            <person name="Riley R."/>
            <person name="Grigoriev I.V."/>
            <person name="Nagy L.G."/>
        </authorList>
    </citation>
    <scope>NUCLEOTIDE SEQUENCE [LARGE SCALE GENOMIC DNA]</scope>
    <source>
        <strain evidence="6 7">NL-1724</strain>
    </source>
</reference>
<dbReference type="PROSITE" id="PS50181">
    <property type="entry name" value="FBOX"/>
    <property type="match status" value="1"/>
</dbReference>
<evidence type="ECO:0000256" key="2">
    <source>
        <dbReference type="ARBA" id="ARBA00022737"/>
    </source>
</evidence>
<feature type="region of interest" description="Disordered" evidence="4">
    <location>
        <begin position="510"/>
        <end position="533"/>
    </location>
</feature>
<feature type="repeat" description="WD" evidence="3">
    <location>
        <begin position="548"/>
        <end position="587"/>
    </location>
</feature>
<dbReference type="SMART" id="SM00256">
    <property type="entry name" value="FBOX"/>
    <property type="match status" value="1"/>
</dbReference>
<evidence type="ECO:0000259" key="5">
    <source>
        <dbReference type="PROSITE" id="PS50181"/>
    </source>
</evidence>
<proteinExistence type="predicted"/>
<dbReference type="PRINTS" id="PR00320">
    <property type="entry name" value="GPROTEINBRPT"/>
</dbReference>
<dbReference type="Pfam" id="PF12937">
    <property type="entry name" value="F-box-like"/>
    <property type="match status" value="1"/>
</dbReference>
<dbReference type="PROSITE" id="PS50294">
    <property type="entry name" value="WD_REPEATS_REGION"/>
    <property type="match status" value="1"/>
</dbReference>
<feature type="domain" description="F-box" evidence="5">
    <location>
        <begin position="92"/>
        <end position="138"/>
    </location>
</feature>
<evidence type="ECO:0000256" key="1">
    <source>
        <dbReference type="ARBA" id="ARBA00022574"/>
    </source>
</evidence>
<dbReference type="CDD" id="cd00200">
    <property type="entry name" value="WD40"/>
    <property type="match status" value="1"/>
</dbReference>
<dbReference type="EMBL" id="VDMD01000023">
    <property type="protein sequence ID" value="TRM60243.1"/>
    <property type="molecule type" value="Genomic_DNA"/>
</dbReference>
<feature type="repeat" description="WD" evidence="3">
    <location>
        <begin position="589"/>
        <end position="621"/>
    </location>
</feature>
<dbReference type="Proteomes" id="UP000320762">
    <property type="component" value="Unassembled WGS sequence"/>
</dbReference>
<feature type="compositionally biased region" description="Low complexity" evidence="4">
    <location>
        <begin position="512"/>
        <end position="529"/>
    </location>
</feature>
<dbReference type="InterPro" id="IPR050349">
    <property type="entry name" value="WD_LIS1/nudF_dynein_reg"/>
</dbReference>
<dbReference type="InterPro" id="IPR001680">
    <property type="entry name" value="WD40_rpt"/>
</dbReference>
<comment type="caution">
    <text evidence="6">The sequence shown here is derived from an EMBL/GenBank/DDBJ whole genome shotgun (WGS) entry which is preliminary data.</text>
</comment>
<evidence type="ECO:0000256" key="3">
    <source>
        <dbReference type="PROSITE-ProRule" id="PRU00221"/>
    </source>
</evidence>
<dbReference type="Pfam" id="PF00400">
    <property type="entry name" value="WD40"/>
    <property type="match status" value="6"/>
</dbReference>
<feature type="compositionally biased region" description="Basic and acidic residues" evidence="4">
    <location>
        <begin position="24"/>
        <end position="41"/>
    </location>
</feature>
<dbReference type="Gene3D" id="2.130.10.10">
    <property type="entry name" value="YVTN repeat-like/Quinoprotein amine dehydrogenase"/>
    <property type="match status" value="2"/>
</dbReference>
<evidence type="ECO:0000313" key="6">
    <source>
        <dbReference type="EMBL" id="TRM60243.1"/>
    </source>
</evidence>
<keyword evidence="2" id="KW-0677">Repeat</keyword>
<dbReference type="SUPFAM" id="SSF50978">
    <property type="entry name" value="WD40 repeat-like"/>
    <property type="match status" value="1"/>
</dbReference>
<dbReference type="InterPro" id="IPR036047">
    <property type="entry name" value="F-box-like_dom_sf"/>
</dbReference>
<dbReference type="AlphaFoldDB" id="A0A550C613"/>
<organism evidence="6 7">
    <name type="scientific">Schizophyllum amplum</name>
    <dbReference type="NCBI Taxonomy" id="97359"/>
    <lineage>
        <taxon>Eukaryota</taxon>
        <taxon>Fungi</taxon>
        <taxon>Dikarya</taxon>
        <taxon>Basidiomycota</taxon>
        <taxon>Agaricomycotina</taxon>
        <taxon>Agaricomycetes</taxon>
        <taxon>Agaricomycetidae</taxon>
        <taxon>Agaricales</taxon>
        <taxon>Schizophyllaceae</taxon>
        <taxon>Schizophyllum</taxon>
    </lineage>
</organism>
<feature type="repeat" description="WD" evidence="3">
    <location>
        <begin position="424"/>
        <end position="463"/>
    </location>
</feature>
<feature type="compositionally biased region" description="Acidic residues" evidence="4">
    <location>
        <begin position="161"/>
        <end position="174"/>
    </location>
</feature>
<protein>
    <submittedName>
        <fullName evidence="6">WD40-repeat-containing domain protein</fullName>
    </submittedName>
</protein>
<keyword evidence="1 3" id="KW-0853">WD repeat</keyword>
<feature type="region of interest" description="Disordered" evidence="4">
    <location>
        <begin position="161"/>
        <end position="187"/>
    </location>
</feature>
<feature type="repeat" description="WD" evidence="3">
    <location>
        <begin position="312"/>
        <end position="334"/>
    </location>
</feature>
<dbReference type="PROSITE" id="PS00678">
    <property type="entry name" value="WD_REPEATS_1"/>
    <property type="match status" value="2"/>
</dbReference>
<dbReference type="InterPro" id="IPR019775">
    <property type="entry name" value="WD40_repeat_CS"/>
</dbReference>
<feature type="compositionally biased region" description="Polar residues" evidence="4">
    <location>
        <begin position="177"/>
        <end position="187"/>
    </location>
</feature>
<accession>A0A550C613</accession>
<dbReference type="SUPFAM" id="SSF81383">
    <property type="entry name" value="F-box domain"/>
    <property type="match status" value="1"/>
</dbReference>
<dbReference type="InterPro" id="IPR020472">
    <property type="entry name" value="WD40_PAC1"/>
</dbReference>
<dbReference type="OrthoDB" id="19711at2759"/>
<evidence type="ECO:0000256" key="4">
    <source>
        <dbReference type="SAM" id="MobiDB-lite"/>
    </source>
</evidence>
<dbReference type="InterPro" id="IPR001810">
    <property type="entry name" value="F-box_dom"/>
</dbReference>
<name>A0A550C613_9AGAR</name>
<dbReference type="PANTHER" id="PTHR44129">
    <property type="entry name" value="WD REPEAT-CONTAINING PROTEIN POP1"/>
    <property type="match status" value="1"/>
</dbReference>
<dbReference type="SMART" id="SM00320">
    <property type="entry name" value="WD40"/>
    <property type="match status" value="7"/>
</dbReference>
<evidence type="ECO:0000313" key="7">
    <source>
        <dbReference type="Proteomes" id="UP000320762"/>
    </source>
</evidence>